<dbReference type="Proteomes" id="UP000652013">
    <property type="component" value="Unassembled WGS sequence"/>
</dbReference>
<gene>
    <name evidence="2" type="ORF">Sya03_40170</name>
</gene>
<name>A0A8J4DL36_9ACTN</name>
<keyword evidence="1" id="KW-0472">Membrane</keyword>
<reference evidence="2" key="1">
    <citation type="submission" date="2021-01" db="EMBL/GenBank/DDBJ databases">
        <title>Whole genome shotgun sequence of Spirilliplanes yamanashiensis NBRC 15828.</title>
        <authorList>
            <person name="Komaki H."/>
            <person name="Tamura T."/>
        </authorList>
    </citation>
    <scope>NUCLEOTIDE SEQUENCE</scope>
    <source>
        <strain evidence="2">NBRC 15828</strain>
    </source>
</reference>
<dbReference type="AlphaFoldDB" id="A0A8J4DL36"/>
<accession>A0A8J4DL36</accession>
<evidence type="ECO:0000256" key="1">
    <source>
        <dbReference type="SAM" id="Phobius"/>
    </source>
</evidence>
<keyword evidence="3" id="KW-1185">Reference proteome</keyword>
<evidence type="ECO:0000313" key="2">
    <source>
        <dbReference type="EMBL" id="GIJ04665.1"/>
    </source>
</evidence>
<dbReference type="RefSeq" id="WP_203939893.1">
    <property type="nucleotide sequence ID" value="NZ_BAAAGJ010000005.1"/>
</dbReference>
<sequence>MSLDRPEERLPRHERRRQKIAAEIRRNREGNHRVPTWVLATILGLILAGWVALIVVS</sequence>
<protein>
    <submittedName>
        <fullName evidence="2">Uncharacterized protein</fullName>
    </submittedName>
</protein>
<evidence type="ECO:0000313" key="3">
    <source>
        <dbReference type="Proteomes" id="UP000652013"/>
    </source>
</evidence>
<keyword evidence="1" id="KW-1133">Transmembrane helix</keyword>
<feature type="transmembrane region" description="Helical" evidence="1">
    <location>
        <begin position="34"/>
        <end position="56"/>
    </location>
</feature>
<organism evidence="2 3">
    <name type="scientific">Spirilliplanes yamanashiensis</name>
    <dbReference type="NCBI Taxonomy" id="42233"/>
    <lineage>
        <taxon>Bacteria</taxon>
        <taxon>Bacillati</taxon>
        <taxon>Actinomycetota</taxon>
        <taxon>Actinomycetes</taxon>
        <taxon>Micromonosporales</taxon>
        <taxon>Micromonosporaceae</taxon>
        <taxon>Spirilliplanes</taxon>
    </lineage>
</organism>
<keyword evidence="1" id="KW-0812">Transmembrane</keyword>
<proteinExistence type="predicted"/>
<dbReference type="EMBL" id="BOOY01000029">
    <property type="protein sequence ID" value="GIJ04665.1"/>
    <property type="molecule type" value="Genomic_DNA"/>
</dbReference>
<comment type="caution">
    <text evidence="2">The sequence shown here is derived from an EMBL/GenBank/DDBJ whole genome shotgun (WGS) entry which is preliminary data.</text>
</comment>